<evidence type="ECO:0000313" key="3">
    <source>
        <dbReference type="EMBL" id="ACM93191.1"/>
    </source>
</evidence>
<dbReference type="EMBL" id="CP001279">
    <property type="protein sequence ID" value="ACM93191.1"/>
    <property type="molecule type" value="Genomic_DNA"/>
</dbReference>
<reference evidence="3 4" key="1">
    <citation type="journal article" date="2009" name="PLoS Genet.">
        <title>Adaptations to submarine hydrothermal environments exemplified by the genome of Nautilia profundicola.</title>
        <authorList>
            <person name="Campbell B.J."/>
            <person name="Smith J.L."/>
            <person name="Hanson T.E."/>
            <person name="Klotz M.G."/>
            <person name="Stein L.Y."/>
            <person name="Lee C.K."/>
            <person name="Wu D."/>
            <person name="Robinson J.M."/>
            <person name="Khouri H.M."/>
            <person name="Eisen J.A."/>
            <person name="Cary S.C."/>
        </authorList>
    </citation>
    <scope>NUCLEOTIDE SEQUENCE [LARGE SCALE GENOMIC DNA]</scope>
    <source>
        <strain evidence="4">ATCC BAA-1463 / DSM 18972 / AmH</strain>
    </source>
</reference>
<organism evidence="3 4">
    <name type="scientific">Nautilia profundicola (strain ATCC BAA-1463 / DSM 18972 / AmH)</name>
    <dbReference type="NCBI Taxonomy" id="598659"/>
    <lineage>
        <taxon>Bacteria</taxon>
        <taxon>Pseudomonadati</taxon>
        <taxon>Campylobacterota</taxon>
        <taxon>Epsilonproteobacteria</taxon>
        <taxon>Nautiliales</taxon>
        <taxon>Nautiliaceae</taxon>
        <taxon>Nautilia</taxon>
    </lineage>
</organism>
<dbReference type="GO" id="GO:0016289">
    <property type="term" value="F:acyl-CoA hydrolase activity"/>
    <property type="evidence" value="ECO:0007669"/>
    <property type="project" value="UniProtKB-ARBA"/>
</dbReference>
<evidence type="ECO:0000313" key="4">
    <source>
        <dbReference type="Proteomes" id="UP000000448"/>
    </source>
</evidence>
<dbReference type="InterPro" id="IPR006683">
    <property type="entry name" value="Thioestr_dom"/>
</dbReference>
<dbReference type="RefSeq" id="WP_015902243.1">
    <property type="nucleotide sequence ID" value="NC_012115.1"/>
</dbReference>
<dbReference type="PANTHER" id="PTHR42856">
    <property type="entry name" value="ACYL-COENZYME A THIOESTERASE PAAI"/>
    <property type="match status" value="1"/>
</dbReference>
<dbReference type="Pfam" id="PF03061">
    <property type="entry name" value="4HBT"/>
    <property type="match status" value="1"/>
</dbReference>
<dbReference type="SUPFAM" id="SSF54637">
    <property type="entry name" value="Thioesterase/thiol ester dehydrase-isomerase"/>
    <property type="match status" value="1"/>
</dbReference>
<keyword evidence="4" id="KW-1185">Reference proteome</keyword>
<dbReference type="PANTHER" id="PTHR42856:SF1">
    <property type="entry name" value="ACYL-COENZYME A THIOESTERASE PAAI"/>
    <property type="match status" value="1"/>
</dbReference>
<proteinExistence type="predicted"/>
<dbReference type="NCBIfam" id="TIGR00369">
    <property type="entry name" value="unchar_dom_1"/>
    <property type="match status" value="1"/>
</dbReference>
<feature type="domain" description="Thioesterase" evidence="2">
    <location>
        <begin position="45"/>
        <end position="116"/>
    </location>
</feature>
<sequence>MEKIKTFFAEGRDFSKNIGIELLEVHYGFAKAKLKIKEFHLNQAGVAHGGAIFTLADFAFAVASNSFGKVSLAINTSISFIHAGREGDELIAEAKLVDESNRLGTYEVIITNGEKKIAFFTGTVYKTKRDVLEEI</sequence>
<protein>
    <submittedName>
        <fullName evidence="3">Phenylacetic acid degradation protein PaaI</fullName>
    </submittedName>
</protein>
<keyword evidence="1" id="KW-0378">Hydrolase</keyword>
<dbReference type="HOGENOM" id="CLU_089876_11_2_7"/>
<dbReference type="Proteomes" id="UP000000448">
    <property type="component" value="Chromosome"/>
</dbReference>
<gene>
    <name evidence="3" type="ordered locus">NAMH_0990</name>
</gene>
<dbReference type="AlphaFoldDB" id="B9L9T2"/>
<dbReference type="Gene3D" id="3.10.129.10">
    <property type="entry name" value="Hotdog Thioesterase"/>
    <property type="match status" value="1"/>
</dbReference>
<dbReference type="InterPro" id="IPR003736">
    <property type="entry name" value="PAAI_dom"/>
</dbReference>
<dbReference type="CDD" id="cd03443">
    <property type="entry name" value="PaaI_thioesterase"/>
    <property type="match status" value="1"/>
</dbReference>
<accession>B9L9T2</accession>
<dbReference type="STRING" id="598659.NAMH_0990"/>
<name>B9L9T2_NAUPA</name>
<dbReference type="OrthoDB" id="32575at2"/>
<evidence type="ECO:0000256" key="1">
    <source>
        <dbReference type="ARBA" id="ARBA00022801"/>
    </source>
</evidence>
<evidence type="ECO:0000259" key="2">
    <source>
        <dbReference type="Pfam" id="PF03061"/>
    </source>
</evidence>
<dbReference type="InterPro" id="IPR029069">
    <property type="entry name" value="HotDog_dom_sf"/>
</dbReference>
<dbReference type="eggNOG" id="COG2050">
    <property type="taxonomic scope" value="Bacteria"/>
</dbReference>
<dbReference type="InterPro" id="IPR052723">
    <property type="entry name" value="Acyl-CoA_thioesterase_PaaI"/>
</dbReference>
<dbReference type="KEGG" id="nam:NAMH_0990"/>